<dbReference type="Pfam" id="PF13472">
    <property type="entry name" value="Lipase_GDSL_2"/>
    <property type="match status" value="1"/>
</dbReference>
<dbReference type="Proteomes" id="UP000191056">
    <property type="component" value="Unassembled WGS sequence"/>
</dbReference>
<dbReference type="EMBL" id="MZGT01000014">
    <property type="protein sequence ID" value="OPJ64118.1"/>
    <property type="molecule type" value="Genomic_DNA"/>
</dbReference>
<dbReference type="GO" id="GO:0006508">
    <property type="term" value="P:proteolysis"/>
    <property type="evidence" value="ECO:0007669"/>
    <property type="project" value="UniProtKB-KW"/>
</dbReference>
<evidence type="ECO:0000313" key="2">
    <source>
        <dbReference type="EMBL" id="OPJ64118.1"/>
    </source>
</evidence>
<dbReference type="GO" id="GO:0008233">
    <property type="term" value="F:peptidase activity"/>
    <property type="evidence" value="ECO:0007669"/>
    <property type="project" value="UniProtKB-KW"/>
</dbReference>
<gene>
    <name evidence="2" type="ORF">CLCHR_13720</name>
    <name evidence="3" type="ORF">D2A34_22140</name>
</gene>
<evidence type="ECO:0000313" key="3">
    <source>
        <dbReference type="EMBL" id="RII32381.1"/>
    </source>
</evidence>
<evidence type="ECO:0000313" key="4">
    <source>
        <dbReference type="Proteomes" id="UP000191056"/>
    </source>
</evidence>
<dbReference type="PANTHER" id="PTHR30383:SF5">
    <property type="entry name" value="SGNH HYDROLASE-TYPE ESTERASE DOMAIN-CONTAINING PROTEIN"/>
    <property type="match status" value="1"/>
</dbReference>
<feature type="domain" description="SGNH hydrolase-type esterase" evidence="1">
    <location>
        <begin position="9"/>
        <end position="178"/>
    </location>
</feature>
<keyword evidence="2" id="KW-0645">Protease</keyword>
<dbReference type="STRING" id="225345.CLCHR_13720"/>
<dbReference type="InterPro" id="IPR013830">
    <property type="entry name" value="SGNH_hydro"/>
</dbReference>
<organism evidence="2 4">
    <name type="scientific">Clostridium chromiireducens</name>
    <dbReference type="NCBI Taxonomy" id="225345"/>
    <lineage>
        <taxon>Bacteria</taxon>
        <taxon>Bacillati</taxon>
        <taxon>Bacillota</taxon>
        <taxon>Clostridia</taxon>
        <taxon>Eubacteriales</taxon>
        <taxon>Clostridiaceae</taxon>
        <taxon>Clostridium</taxon>
    </lineage>
</organism>
<name>A0A1V4IVN4_9CLOT</name>
<reference evidence="2 4" key="1">
    <citation type="submission" date="2017-03" db="EMBL/GenBank/DDBJ databases">
        <title>Genome sequence of Clostridium chromiireducens DSM 23318.</title>
        <authorList>
            <person name="Poehlein A."/>
            <person name="Daniel R."/>
        </authorList>
    </citation>
    <scope>NUCLEOTIDE SEQUENCE [LARGE SCALE GENOMIC DNA]</scope>
    <source>
        <strain evidence="2 4">DSM 23318</strain>
    </source>
</reference>
<reference evidence="3 5" key="2">
    <citation type="submission" date="2018-08" db="EMBL/GenBank/DDBJ databases">
        <title>Genome of Clostridium chromiireducens C1, DSM12136.</title>
        <authorList>
            <person name="Xing M."/>
            <person name="Wei Y."/>
            <person name="Ang E.L."/>
            <person name="Zhao H."/>
            <person name="Zhang Y."/>
        </authorList>
    </citation>
    <scope>NUCLEOTIDE SEQUENCE [LARGE SCALE GENOMIC DNA]</scope>
    <source>
        <strain evidence="3 5">C1</strain>
    </source>
</reference>
<dbReference type="InterPro" id="IPR051532">
    <property type="entry name" value="Ester_Hydrolysis_Enzymes"/>
</dbReference>
<sequence>MSNNIDIIFLGDSLTFGYGVNKNNSWVYKLIEKLSLSALNKAHNGETTTTMLTRYYNDVLVYSPRKIFIMAGTNDLLLGRQVSSIIDNIELMIKDGIDINSEITIGIPPKIIGKMANDLFSPSHLYKYAEDALFLLKEELISLCNKYKLSFIDFYNLTLDRNDIYIDGLHLTSQGHELMYEVALLHYKGITKNLK</sequence>
<keyword evidence="4" id="KW-1185">Reference proteome</keyword>
<dbReference type="GO" id="GO:0004622">
    <property type="term" value="F:phosphatidylcholine lysophospholipase activity"/>
    <property type="evidence" value="ECO:0007669"/>
    <property type="project" value="TreeGrafter"/>
</dbReference>
<dbReference type="Proteomes" id="UP000265930">
    <property type="component" value="Unassembled WGS sequence"/>
</dbReference>
<dbReference type="Gene3D" id="3.40.50.1110">
    <property type="entry name" value="SGNH hydrolase"/>
    <property type="match status" value="1"/>
</dbReference>
<dbReference type="SUPFAM" id="SSF52266">
    <property type="entry name" value="SGNH hydrolase"/>
    <property type="match status" value="1"/>
</dbReference>
<comment type="caution">
    <text evidence="2">The sequence shown here is derived from an EMBL/GenBank/DDBJ whole genome shotgun (WGS) entry which is preliminary data.</text>
</comment>
<proteinExistence type="predicted"/>
<keyword evidence="2" id="KW-0378">Hydrolase</keyword>
<dbReference type="EMBL" id="QXDJ01000007">
    <property type="protein sequence ID" value="RII32381.1"/>
    <property type="molecule type" value="Genomic_DNA"/>
</dbReference>
<dbReference type="PANTHER" id="PTHR30383">
    <property type="entry name" value="THIOESTERASE 1/PROTEASE 1/LYSOPHOSPHOLIPASE L1"/>
    <property type="match status" value="1"/>
</dbReference>
<evidence type="ECO:0000313" key="5">
    <source>
        <dbReference type="Proteomes" id="UP000265930"/>
    </source>
</evidence>
<dbReference type="RefSeq" id="WP_079438947.1">
    <property type="nucleotide sequence ID" value="NZ_MZGT01000014.1"/>
</dbReference>
<dbReference type="AlphaFoldDB" id="A0A1V4IVN4"/>
<accession>A0A1V4IVN4</accession>
<dbReference type="OrthoDB" id="9777593at2"/>
<evidence type="ECO:0000259" key="1">
    <source>
        <dbReference type="Pfam" id="PF13472"/>
    </source>
</evidence>
<protein>
    <submittedName>
        <fullName evidence="3">GDSL family lipase</fullName>
    </submittedName>
    <submittedName>
        <fullName evidence="2">Multifunctional acyl-CoA thioesterase I and protease I and lysophospholipase L1</fullName>
    </submittedName>
</protein>
<dbReference type="InterPro" id="IPR036514">
    <property type="entry name" value="SGNH_hydro_sf"/>
</dbReference>